<dbReference type="KEGG" id="ska:CP970_42225"/>
<protein>
    <recommendedName>
        <fullName evidence="1">Trypsin-co-occurring domain-containing protein</fullName>
    </recommendedName>
</protein>
<dbReference type="AlphaFoldDB" id="A0A5J6GN53"/>
<feature type="domain" description="Trypsin-co-occurring" evidence="1">
    <location>
        <begin position="12"/>
        <end position="105"/>
    </location>
</feature>
<dbReference type="EMBL" id="CP023699">
    <property type="protein sequence ID" value="QEU96687.1"/>
    <property type="molecule type" value="Genomic_DNA"/>
</dbReference>
<dbReference type="NCBIfam" id="NF041216">
    <property type="entry name" value="CU044_2847_fam"/>
    <property type="match status" value="1"/>
</dbReference>
<proteinExistence type="predicted"/>
<reference evidence="2 3" key="1">
    <citation type="submission" date="2017-09" db="EMBL/GenBank/DDBJ databases">
        <authorList>
            <person name="Lee N."/>
            <person name="Cho B.-K."/>
        </authorList>
    </citation>
    <scope>NUCLEOTIDE SEQUENCE [LARGE SCALE GENOMIC DNA]</scope>
    <source>
        <strain evidence="2 3">ATCC 12853</strain>
    </source>
</reference>
<keyword evidence="3" id="KW-1185">Reference proteome</keyword>
<name>A0A5J6GN53_STRKN</name>
<dbReference type="Pfam" id="PF19493">
    <property type="entry name" value="Trypco1"/>
    <property type="match status" value="1"/>
</dbReference>
<gene>
    <name evidence="2" type="ORF">CP970_42225</name>
</gene>
<sequence length="107" mass="11305">MAELVMALRDGDEATAVFEVDGGEQPGSDLDLAAAGDSTVARAHLTLQEALDRVAPTLTHVARAVRELKPDETEIQFGLKMGGETGVIIAKGTAEVNFAIRVVWKSS</sequence>
<dbReference type="RefSeq" id="WP_055543524.1">
    <property type="nucleotide sequence ID" value="NZ_CP023699.1"/>
</dbReference>
<dbReference type="OrthoDB" id="574243at2"/>
<evidence type="ECO:0000259" key="1">
    <source>
        <dbReference type="Pfam" id="PF19493"/>
    </source>
</evidence>
<evidence type="ECO:0000313" key="3">
    <source>
        <dbReference type="Proteomes" id="UP000325529"/>
    </source>
</evidence>
<dbReference type="InterPro" id="IPR045794">
    <property type="entry name" value="Trypco1"/>
</dbReference>
<accession>A0A5J6GN53</accession>
<evidence type="ECO:0000313" key="2">
    <source>
        <dbReference type="EMBL" id="QEU96687.1"/>
    </source>
</evidence>
<organism evidence="2 3">
    <name type="scientific">Streptomyces kanamyceticus</name>
    <dbReference type="NCBI Taxonomy" id="1967"/>
    <lineage>
        <taxon>Bacteria</taxon>
        <taxon>Bacillati</taxon>
        <taxon>Actinomycetota</taxon>
        <taxon>Actinomycetes</taxon>
        <taxon>Kitasatosporales</taxon>
        <taxon>Streptomycetaceae</taxon>
        <taxon>Streptomyces</taxon>
    </lineage>
</organism>
<dbReference type="Proteomes" id="UP000325529">
    <property type="component" value="Chromosome"/>
</dbReference>